<dbReference type="GO" id="GO:0005829">
    <property type="term" value="C:cytosol"/>
    <property type="evidence" value="ECO:0007669"/>
    <property type="project" value="TreeGrafter"/>
</dbReference>
<accession>A0A818L246</accession>
<evidence type="ECO:0000313" key="2">
    <source>
        <dbReference type="EMBL" id="CAF3569918.1"/>
    </source>
</evidence>
<dbReference type="Proteomes" id="UP000663833">
    <property type="component" value="Unassembled WGS sequence"/>
</dbReference>
<dbReference type="PANTHER" id="PTHR32170">
    <property type="entry name" value="PROTEASOME ACTIVATOR COMPLEX SUBUNIT 4"/>
    <property type="match status" value="1"/>
</dbReference>
<organism evidence="2 3">
    <name type="scientific">Rotaria socialis</name>
    <dbReference type="NCBI Taxonomy" id="392032"/>
    <lineage>
        <taxon>Eukaryota</taxon>
        <taxon>Metazoa</taxon>
        <taxon>Spiralia</taxon>
        <taxon>Gnathifera</taxon>
        <taxon>Rotifera</taxon>
        <taxon>Eurotatoria</taxon>
        <taxon>Bdelloidea</taxon>
        <taxon>Philodinida</taxon>
        <taxon>Philodinidae</taxon>
        <taxon>Rotaria</taxon>
    </lineage>
</organism>
<proteinExistence type="predicted"/>
<dbReference type="EMBL" id="CAJNYD010004083">
    <property type="protein sequence ID" value="CAF3569918.1"/>
    <property type="molecule type" value="Genomic_DNA"/>
</dbReference>
<dbReference type="GO" id="GO:0010499">
    <property type="term" value="P:proteasomal ubiquitin-independent protein catabolic process"/>
    <property type="evidence" value="ECO:0007669"/>
    <property type="project" value="TreeGrafter"/>
</dbReference>
<dbReference type="InterPro" id="IPR016024">
    <property type="entry name" value="ARM-type_fold"/>
</dbReference>
<dbReference type="GO" id="GO:0016504">
    <property type="term" value="F:peptidase activator activity"/>
    <property type="evidence" value="ECO:0007669"/>
    <property type="project" value="InterPro"/>
</dbReference>
<sequence>MGTDDHEINNTCDRNTDEMTHDNNLQKPCIYNKYLPFYDSIKRQGVNKFDEIRENLSRTIQLNELQPGFSFWSNALKEFITLYGFYFTKDNHLKLVNFYLSVLSITDLQYTSVKICCELLSTLLRKTRLITRDDLVIDWHTLYRWAKLVHNNHDEAHALVTLPEERKAHPVWWFQPHESCRLTEQNITDFVNCIKDYVFTSIFNKEHGQKAIEACQYLSMLRPELIVSPMAETLFSSIENITEPHRFTTSVVCLTHLARQLVRQTSSYSAGQVYVLPLLMSVLPGIDLNDPKKISTTLKFLNTVLSLITCVDCSSAVHIRNDLTEIEKQVCLSTKLFENFISTFLDRVFQMIEHLSSDMFDATMITDEVNIDYRDIELLLESILRNITGQCSSTIYRFVQEKLTNFLSGAYFSPKVKGFVSAVVRALLHGNPVEALKCVLPKTCESIEKIMNHADTTELFINGKEDLELIWYLTLFSELVRARGDTLLIYKPMIMSIFHRSIHIVHKYSYEIVANAARDLLESLSYVYPIEYKLTIENLDEPFIDFLPIRVWGQPVDFDRFQMQYHIPNVDEIDFACEFVKTFLYSELTLLNEKMLKLSNHERSRSLTFVYNIALGYFHMIPRIESEQLADLVLSVVPYNSKYQFQTSTYMRESKFNENLRMRLVNDIGKLLDLLVENHSDDVSSMKKALKANMNFD</sequence>
<reference evidence="2" key="1">
    <citation type="submission" date="2021-02" db="EMBL/GenBank/DDBJ databases">
        <authorList>
            <person name="Nowell W R."/>
        </authorList>
    </citation>
    <scope>NUCLEOTIDE SEQUENCE</scope>
</reference>
<dbReference type="PANTHER" id="PTHR32170:SF3">
    <property type="entry name" value="PROTEASOME ACTIVATOR COMPLEX SUBUNIT 4"/>
    <property type="match status" value="1"/>
</dbReference>
<dbReference type="InterPro" id="IPR032430">
    <property type="entry name" value="Blm10_mid"/>
</dbReference>
<protein>
    <recommendedName>
        <fullName evidence="1">Proteasome activator Blm10 middle HEAT repeats region domain-containing protein</fullName>
    </recommendedName>
</protein>
<gene>
    <name evidence="2" type="ORF">LUA448_LOCUS28899</name>
</gene>
<evidence type="ECO:0000313" key="3">
    <source>
        <dbReference type="Proteomes" id="UP000663833"/>
    </source>
</evidence>
<evidence type="ECO:0000259" key="1">
    <source>
        <dbReference type="Pfam" id="PF16507"/>
    </source>
</evidence>
<name>A0A818L246_9BILA</name>
<comment type="caution">
    <text evidence="2">The sequence shown here is derived from an EMBL/GenBank/DDBJ whole genome shotgun (WGS) entry which is preliminary data.</text>
</comment>
<dbReference type="Pfam" id="PF16507">
    <property type="entry name" value="HEAT_PSME4_mid"/>
    <property type="match status" value="1"/>
</dbReference>
<dbReference type="AlphaFoldDB" id="A0A818L246"/>
<dbReference type="GO" id="GO:0070628">
    <property type="term" value="F:proteasome binding"/>
    <property type="evidence" value="ECO:0007669"/>
    <property type="project" value="InterPro"/>
</dbReference>
<dbReference type="SUPFAM" id="SSF48371">
    <property type="entry name" value="ARM repeat"/>
    <property type="match status" value="1"/>
</dbReference>
<feature type="domain" description="Proteasome activator Blm10 middle HEAT repeats region" evidence="1">
    <location>
        <begin position="178"/>
        <end position="598"/>
    </location>
</feature>
<dbReference type="InterPro" id="IPR035309">
    <property type="entry name" value="PSME4"/>
</dbReference>
<dbReference type="GO" id="GO:0005634">
    <property type="term" value="C:nucleus"/>
    <property type="evidence" value="ECO:0007669"/>
    <property type="project" value="TreeGrafter"/>
</dbReference>